<accession>A0A8X8I959</accession>
<dbReference type="InterPro" id="IPR013830">
    <property type="entry name" value="SGNH_hydro"/>
</dbReference>
<evidence type="ECO:0000313" key="4">
    <source>
        <dbReference type="Proteomes" id="UP000198711"/>
    </source>
</evidence>
<dbReference type="Pfam" id="PF13472">
    <property type="entry name" value="Lipase_GDSL_2"/>
    <property type="match status" value="1"/>
</dbReference>
<dbReference type="CDD" id="cd00229">
    <property type="entry name" value="SGNH_hydrolase"/>
    <property type="match status" value="1"/>
</dbReference>
<keyword evidence="4" id="KW-1185">Reference proteome</keyword>
<feature type="signal peptide" evidence="1">
    <location>
        <begin position="1"/>
        <end position="21"/>
    </location>
</feature>
<proteinExistence type="predicted"/>
<evidence type="ECO:0000259" key="2">
    <source>
        <dbReference type="Pfam" id="PF13472"/>
    </source>
</evidence>
<dbReference type="GO" id="GO:0004622">
    <property type="term" value="F:phosphatidylcholine lysophospholipase activity"/>
    <property type="evidence" value="ECO:0007669"/>
    <property type="project" value="TreeGrafter"/>
</dbReference>
<dbReference type="InterPro" id="IPR036514">
    <property type="entry name" value="SGNH_hydro_sf"/>
</dbReference>
<reference evidence="3 4" key="1">
    <citation type="submission" date="2016-10" db="EMBL/GenBank/DDBJ databases">
        <authorList>
            <person name="Varghese N."/>
            <person name="Submissions S."/>
        </authorList>
    </citation>
    <scope>NUCLEOTIDE SEQUENCE [LARGE SCALE GENOMIC DNA]</scope>
    <source>
        <strain evidence="3 4">DSM 25353</strain>
    </source>
</reference>
<gene>
    <name evidence="3" type="ORF">SAMN05444410_101507</name>
</gene>
<comment type="caution">
    <text evidence="3">The sequence shown here is derived from an EMBL/GenBank/DDBJ whole genome shotgun (WGS) entry which is preliminary data.</text>
</comment>
<dbReference type="Proteomes" id="UP000198711">
    <property type="component" value="Unassembled WGS sequence"/>
</dbReference>
<dbReference type="RefSeq" id="WP_092721645.1">
    <property type="nucleotide sequence ID" value="NZ_FNNO01000001.1"/>
</dbReference>
<evidence type="ECO:0000256" key="1">
    <source>
        <dbReference type="SAM" id="SignalP"/>
    </source>
</evidence>
<feature type="chain" id="PRO_5036484165" evidence="1">
    <location>
        <begin position="22"/>
        <end position="274"/>
    </location>
</feature>
<name>A0A8X8I959_9BACT</name>
<dbReference type="EMBL" id="FNNO01000001">
    <property type="protein sequence ID" value="SDW20497.1"/>
    <property type="molecule type" value="Genomic_DNA"/>
</dbReference>
<dbReference type="Gene3D" id="3.40.50.1110">
    <property type="entry name" value="SGNH hydrolase"/>
    <property type="match status" value="1"/>
</dbReference>
<protein>
    <submittedName>
        <fullName evidence="3">Lysophospholipase L1</fullName>
    </submittedName>
</protein>
<dbReference type="SUPFAM" id="SSF52266">
    <property type="entry name" value="SGNH hydrolase"/>
    <property type="match status" value="1"/>
</dbReference>
<dbReference type="PANTHER" id="PTHR30383:SF5">
    <property type="entry name" value="SGNH HYDROLASE-TYPE ESTERASE DOMAIN-CONTAINING PROTEIN"/>
    <property type="match status" value="1"/>
</dbReference>
<dbReference type="PANTHER" id="PTHR30383">
    <property type="entry name" value="THIOESTERASE 1/PROTEASE 1/LYSOPHOSPHOLIPASE L1"/>
    <property type="match status" value="1"/>
</dbReference>
<dbReference type="AlphaFoldDB" id="A0A8X8I959"/>
<feature type="domain" description="SGNH hydrolase-type esterase" evidence="2">
    <location>
        <begin position="26"/>
        <end position="261"/>
    </location>
</feature>
<sequence length="274" mass="31453">MKKCIYLPVIFLFVCSFTRHPITWVAIGDSITYLNDHANETGNRVTKGYLSRVTEKLPYIQYVNQGHNGWTSRRIADSIERLNIPRADIYSIFLGTNDWWHGDHIGRWEDYVMATGDSTVYGAFRIIINKIRSLNPSATIVLITPMQRSDFVYINNARNNAYGSYKAKAGQTLEQVVDAIRNIGAHEHFKIVDLYHNKKLEIPRLVQFKRLRDPQTGEYKNYPYPAYTGVPFDPAKDAYPYPVEAIGMTYDGLHPSDKGNACIARELVKLMRKL</sequence>
<evidence type="ECO:0000313" key="3">
    <source>
        <dbReference type="EMBL" id="SDW20497.1"/>
    </source>
</evidence>
<organism evidence="3 4">
    <name type="scientific">Hydrobacter penzbergensis</name>
    <dbReference type="NCBI Taxonomy" id="1235997"/>
    <lineage>
        <taxon>Bacteria</taxon>
        <taxon>Pseudomonadati</taxon>
        <taxon>Bacteroidota</taxon>
        <taxon>Chitinophagia</taxon>
        <taxon>Chitinophagales</taxon>
        <taxon>Chitinophagaceae</taxon>
        <taxon>Hydrobacter</taxon>
    </lineage>
</organism>
<dbReference type="InterPro" id="IPR051532">
    <property type="entry name" value="Ester_Hydrolysis_Enzymes"/>
</dbReference>
<keyword evidence="1" id="KW-0732">Signal</keyword>